<dbReference type="Gene3D" id="3.50.50.60">
    <property type="entry name" value="FAD/NAD(P)-binding domain"/>
    <property type="match status" value="1"/>
</dbReference>
<dbReference type="InterPro" id="IPR036188">
    <property type="entry name" value="FAD/NAD-bd_sf"/>
</dbReference>
<evidence type="ECO:0000256" key="4">
    <source>
        <dbReference type="ARBA" id="ARBA00023002"/>
    </source>
</evidence>
<evidence type="ECO:0000256" key="2">
    <source>
        <dbReference type="ARBA" id="ARBA00022630"/>
    </source>
</evidence>
<dbReference type="SUPFAM" id="SSF51905">
    <property type="entry name" value="FAD/NAD(P)-binding domain"/>
    <property type="match status" value="1"/>
</dbReference>
<keyword evidence="4" id="KW-0560">Oxidoreductase</keyword>
<dbReference type="GO" id="GO:0004497">
    <property type="term" value="F:monooxygenase activity"/>
    <property type="evidence" value="ECO:0007669"/>
    <property type="project" value="UniProtKB-KW"/>
</dbReference>
<dbReference type="PANTHER" id="PTHR47178">
    <property type="entry name" value="MONOOXYGENASE, FAD-BINDING"/>
    <property type="match status" value="1"/>
</dbReference>
<evidence type="ECO:0000256" key="5">
    <source>
        <dbReference type="ARBA" id="ARBA00023033"/>
    </source>
</evidence>
<evidence type="ECO:0000313" key="7">
    <source>
        <dbReference type="EMBL" id="CAI0642318.1"/>
    </source>
</evidence>
<dbReference type="Proteomes" id="UP001152533">
    <property type="component" value="Unassembled WGS sequence"/>
</dbReference>
<dbReference type="Pfam" id="PF01494">
    <property type="entry name" value="FAD_binding_3"/>
    <property type="match status" value="1"/>
</dbReference>
<evidence type="ECO:0000256" key="1">
    <source>
        <dbReference type="ARBA" id="ARBA00001974"/>
    </source>
</evidence>
<proteinExistence type="predicted"/>
<comment type="caution">
    <text evidence="7">The sequence shown here is derived from an EMBL/GenBank/DDBJ whole genome shotgun (WGS) entry which is preliminary data.</text>
</comment>
<keyword evidence="2" id="KW-0285">Flavoprotein</keyword>
<dbReference type="PRINTS" id="PR00420">
    <property type="entry name" value="RNGMNOXGNASE"/>
</dbReference>
<evidence type="ECO:0000259" key="6">
    <source>
        <dbReference type="Pfam" id="PF01494"/>
    </source>
</evidence>
<reference evidence="7" key="1">
    <citation type="submission" date="2022-08" db="EMBL/GenBank/DDBJ databases">
        <authorList>
            <person name="Giroux E."/>
            <person name="Giroux E."/>
        </authorList>
    </citation>
    <scope>NUCLEOTIDE SEQUENCE</scope>
    <source>
        <strain evidence="7">H1091258</strain>
    </source>
</reference>
<dbReference type="EMBL" id="CAMGZC010000050">
    <property type="protein sequence ID" value="CAI0642318.1"/>
    <property type="molecule type" value="Genomic_DNA"/>
</dbReference>
<sequence>MSSEESRRVLVTGAGATGLLIAQGLKKNEDGIPVEVFERPPYEKYQDRAGLWGMALHWATHNIDECLPADLAANLKSAQTDPHADIPHEACKTIPMYNGKTGDLVTHVAADGPRRVHRGQLRDFLRTELDVRFGREMYSFSVENGVVTATFNNGEEVWTGAFLIGADGPRSKVRDAALPESATDLTPAPVVVFNFGATFTADQASHLRSQIHPVATLGPHPEQKTYYFLTMGDVKNPNDPVSWVFQVSLSYWPDDGKEQPKTQEERMALFKKLGSNYCEPFKAVAEWVKPDTHLPIDHFGSWTKIQPWNNFGGRVLLAGDAAHPMVPYRAQVLNNALEDAGSCVRTLISIINEGQDVVETVDLYGRDVYERGKSEISLSNTQMYACHHWDVLMESKLVRDGFAKC</sequence>
<dbReference type="PANTHER" id="PTHR47178:SF3">
    <property type="entry name" value="FAD-BINDING DOMAIN-CONTAINING PROTEIN"/>
    <property type="match status" value="1"/>
</dbReference>
<accession>A0A9W4RJ63</accession>
<dbReference type="GO" id="GO:0071949">
    <property type="term" value="F:FAD binding"/>
    <property type="evidence" value="ECO:0007669"/>
    <property type="project" value="InterPro"/>
</dbReference>
<gene>
    <name evidence="7" type="ORF">CGXH109_LOCUS13046</name>
</gene>
<comment type="cofactor">
    <cofactor evidence="1">
        <name>FAD</name>
        <dbReference type="ChEBI" id="CHEBI:57692"/>
    </cofactor>
</comment>
<keyword evidence="5" id="KW-0503">Monooxygenase</keyword>
<keyword evidence="8" id="KW-1185">Reference proteome</keyword>
<evidence type="ECO:0000313" key="8">
    <source>
        <dbReference type="Proteomes" id="UP001152533"/>
    </source>
</evidence>
<dbReference type="AlphaFoldDB" id="A0A9W4RJ63"/>
<name>A0A9W4RJ63_9PEZI</name>
<organism evidence="7 8">
    <name type="scientific">Colletotrichum noveboracense</name>
    <dbReference type="NCBI Taxonomy" id="2664923"/>
    <lineage>
        <taxon>Eukaryota</taxon>
        <taxon>Fungi</taxon>
        <taxon>Dikarya</taxon>
        <taxon>Ascomycota</taxon>
        <taxon>Pezizomycotina</taxon>
        <taxon>Sordariomycetes</taxon>
        <taxon>Hypocreomycetidae</taxon>
        <taxon>Glomerellales</taxon>
        <taxon>Glomerellaceae</taxon>
        <taxon>Colletotrichum</taxon>
        <taxon>Colletotrichum gloeosporioides species complex</taxon>
    </lineage>
</organism>
<protein>
    <recommendedName>
        <fullName evidence="6">FAD-binding domain-containing protein</fullName>
    </recommendedName>
</protein>
<feature type="domain" description="FAD-binding" evidence="6">
    <location>
        <begin position="128"/>
        <end position="365"/>
    </location>
</feature>
<dbReference type="InterPro" id="IPR002938">
    <property type="entry name" value="FAD-bd"/>
</dbReference>
<evidence type="ECO:0000256" key="3">
    <source>
        <dbReference type="ARBA" id="ARBA00022827"/>
    </source>
</evidence>
<keyword evidence="3" id="KW-0274">FAD</keyword>